<evidence type="ECO:0000313" key="1">
    <source>
        <dbReference type="EMBL" id="KAK0732472.1"/>
    </source>
</evidence>
<comment type="caution">
    <text evidence="1">The sequence shown here is derived from an EMBL/GenBank/DDBJ whole genome shotgun (WGS) entry which is preliminary data.</text>
</comment>
<sequence>MAPFKVVVHPLPEEPSESSHVLRLTAYEYEPFSSPNALVFIHGLTAGPHTTGHTHLQAALPSDYSIWELRMRSSYSGWGYSSLDNDVRDLARLVRYLCDDLKKEKIVLMGASTGCQDTLEYNNHPDQLPQVDGYILTSPVSDREAAIAVWSSEALAESLVVAKELIDQGKEYVAMPKEHIPFVDTPVTPARWWSFAAVGGAEDYFASDLSDDILATKFGKVEKPLLILPAEKDEMVPALVDRQALLERWVAAAPKGIVSELSGFVPDADHVVSSPDAQKWLAERVVKFLEAI</sequence>
<protein>
    <submittedName>
        <fullName evidence="1">Uncharacterized protein</fullName>
    </submittedName>
</protein>
<proteinExistence type="predicted"/>
<dbReference type="EMBL" id="JAUKTV010000008">
    <property type="protein sequence ID" value="KAK0732472.1"/>
    <property type="molecule type" value="Genomic_DNA"/>
</dbReference>
<dbReference type="Gene3D" id="3.40.50.1820">
    <property type="entry name" value="alpha/beta hydrolase"/>
    <property type="match status" value="1"/>
</dbReference>
<reference evidence="1" key="1">
    <citation type="submission" date="2023-06" db="EMBL/GenBank/DDBJ databases">
        <title>Genome-scale phylogeny and comparative genomics of the fungal order Sordariales.</title>
        <authorList>
            <consortium name="Lawrence Berkeley National Laboratory"/>
            <person name="Hensen N."/>
            <person name="Bonometti L."/>
            <person name="Westerberg I."/>
            <person name="Brannstrom I.O."/>
            <person name="Guillou S."/>
            <person name="Cros-Aarteil S."/>
            <person name="Calhoun S."/>
            <person name="Haridas S."/>
            <person name="Kuo A."/>
            <person name="Mondo S."/>
            <person name="Pangilinan J."/>
            <person name="Riley R."/>
            <person name="Labutti K."/>
            <person name="Andreopoulos B."/>
            <person name="Lipzen A."/>
            <person name="Chen C."/>
            <person name="Yanf M."/>
            <person name="Daum C."/>
            <person name="Ng V."/>
            <person name="Clum A."/>
            <person name="Steindorff A."/>
            <person name="Ohm R."/>
            <person name="Martin F."/>
            <person name="Silar P."/>
            <person name="Natvig D."/>
            <person name="Lalanne C."/>
            <person name="Gautier V."/>
            <person name="Ament-Velasquez S.L."/>
            <person name="Kruys A."/>
            <person name="Hutchinson M.I."/>
            <person name="Powell A.J."/>
            <person name="Barry K."/>
            <person name="Miller A.N."/>
            <person name="Grigoriev I.V."/>
            <person name="Debuchy R."/>
            <person name="Gladieux P."/>
            <person name="Thoren M.H."/>
            <person name="Johannesson H."/>
        </authorList>
    </citation>
    <scope>NUCLEOTIDE SEQUENCE</scope>
    <source>
        <strain evidence="1">CBS 540.89</strain>
    </source>
</reference>
<dbReference type="Pfam" id="PF08538">
    <property type="entry name" value="DUF1749"/>
    <property type="match status" value="1"/>
</dbReference>
<keyword evidence="2" id="KW-1185">Reference proteome</keyword>
<dbReference type="PANTHER" id="PTHR31591:SF7">
    <property type="entry name" value="DUF1749-DOMAIN-CONTAINING PROTEIN"/>
    <property type="match status" value="1"/>
</dbReference>
<evidence type="ECO:0000313" key="2">
    <source>
        <dbReference type="Proteomes" id="UP001172159"/>
    </source>
</evidence>
<gene>
    <name evidence="1" type="ORF">B0T21DRAFT_334657</name>
</gene>
<dbReference type="Proteomes" id="UP001172159">
    <property type="component" value="Unassembled WGS sequence"/>
</dbReference>
<name>A0AA40EBS7_9PEZI</name>
<dbReference type="PANTHER" id="PTHR31591">
    <property type="entry name" value="UPF0613 PROTEIN PB24D3.06C"/>
    <property type="match status" value="1"/>
</dbReference>
<dbReference type="AlphaFoldDB" id="A0AA40EBS7"/>
<organism evidence="1 2">
    <name type="scientific">Apiosordaria backusii</name>
    <dbReference type="NCBI Taxonomy" id="314023"/>
    <lineage>
        <taxon>Eukaryota</taxon>
        <taxon>Fungi</taxon>
        <taxon>Dikarya</taxon>
        <taxon>Ascomycota</taxon>
        <taxon>Pezizomycotina</taxon>
        <taxon>Sordariomycetes</taxon>
        <taxon>Sordariomycetidae</taxon>
        <taxon>Sordariales</taxon>
        <taxon>Lasiosphaeriaceae</taxon>
        <taxon>Apiosordaria</taxon>
    </lineage>
</organism>
<dbReference type="SUPFAM" id="SSF53474">
    <property type="entry name" value="alpha/beta-Hydrolases"/>
    <property type="match status" value="1"/>
</dbReference>
<accession>A0AA40EBS7</accession>
<dbReference type="InterPro" id="IPR013744">
    <property type="entry name" value="SidJ"/>
</dbReference>
<dbReference type="InterPro" id="IPR029058">
    <property type="entry name" value="AB_hydrolase_fold"/>
</dbReference>